<dbReference type="Gene3D" id="1.10.3230.30">
    <property type="entry name" value="Phage gp6-like head-tail connector protein"/>
    <property type="match status" value="1"/>
</dbReference>
<protein>
    <submittedName>
        <fullName evidence="1">Gp6 domain containing protein</fullName>
    </submittedName>
</protein>
<dbReference type="EMBL" id="LR798263">
    <property type="protein sequence ID" value="CAB5218383.1"/>
    <property type="molecule type" value="Genomic_DNA"/>
</dbReference>
<dbReference type="CDD" id="cd08054">
    <property type="entry name" value="gp6"/>
    <property type="match status" value="1"/>
</dbReference>
<name>A0A6J7WSW3_9CAUD</name>
<gene>
    <name evidence="1" type="ORF">UFOVP216_8</name>
</gene>
<evidence type="ECO:0000313" key="1">
    <source>
        <dbReference type="EMBL" id="CAB5218383.1"/>
    </source>
</evidence>
<accession>A0A6J7WSW3</accession>
<organism evidence="1">
    <name type="scientific">uncultured Caudovirales phage</name>
    <dbReference type="NCBI Taxonomy" id="2100421"/>
    <lineage>
        <taxon>Viruses</taxon>
        <taxon>Duplodnaviria</taxon>
        <taxon>Heunggongvirae</taxon>
        <taxon>Uroviricota</taxon>
        <taxon>Caudoviricetes</taxon>
        <taxon>Peduoviridae</taxon>
        <taxon>Maltschvirus</taxon>
        <taxon>Maltschvirus maltsch</taxon>
    </lineage>
</organism>
<proteinExistence type="predicted"/>
<sequence>MYNFIIDHFLEYDGAITEPVTVEEAKLYCRVTNTIEDDLFAELIIQSREAIEKVTNLSLVPRIATVWFTNAAGMFQFQYGPMQEFTELLNAEGDEIDPANYRLVGGQYPSLARPLWAQLKATYSCGFPIGEVPTELKIAMLDQINYGYENRGMDVDDMGVCEKTWRVCQRWTRTSPIL</sequence>
<reference evidence="1" key="1">
    <citation type="submission" date="2020-05" db="EMBL/GenBank/DDBJ databases">
        <authorList>
            <person name="Chiriac C."/>
            <person name="Salcher M."/>
            <person name="Ghai R."/>
            <person name="Kavagutti S V."/>
        </authorList>
    </citation>
    <scope>NUCLEOTIDE SEQUENCE</scope>
</reference>